<evidence type="ECO:0000313" key="3">
    <source>
        <dbReference type="Proteomes" id="UP000036458"/>
    </source>
</evidence>
<keyword evidence="3" id="KW-1185">Reference proteome</keyword>
<proteinExistence type="predicted"/>
<feature type="compositionally biased region" description="Basic and acidic residues" evidence="1">
    <location>
        <begin position="1"/>
        <end position="13"/>
    </location>
</feature>
<dbReference type="Proteomes" id="UP000036458">
    <property type="component" value="Chromosome"/>
</dbReference>
<sequence>MALLRAEGKEAARAVRGGKTGPRGRERSEGNHETLQHKDSGKGGQSKVKAECAHPSESKCFILKPSIKANRAKAKTPIHPFLPPFHHIYFNPRRHYGIIAP</sequence>
<reference evidence="2 3" key="1">
    <citation type="submission" date="2015-01" db="EMBL/GenBank/DDBJ databases">
        <title>Rufibacter sp./DG31D/ whole genome sequencing.</title>
        <authorList>
            <person name="Kim M.K."/>
            <person name="Srinivasan S."/>
            <person name="Lee J.-J."/>
        </authorList>
    </citation>
    <scope>NUCLEOTIDE SEQUENCE [LARGE SCALE GENOMIC DNA]</scope>
    <source>
        <strain evidence="2 3">DG31D</strain>
    </source>
</reference>
<protein>
    <submittedName>
        <fullName evidence="2">Uncharacterized protein</fullName>
    </submittedName>
</protein>
<dbReference type="AlphaFoldDB" id="A0A0H4VPK4"/>
<accession>A0A0H4VPK4</accession>
<feature type="compositionally biased region" description="Basic and acidic residues" evidence="1">
    <location>
        <begin position="23"/>
        <end position="41"/>
    </location>
</feature>
<gene>
    <name evidence="2" type="ORF">TH63_08245</name>
</gene>
<organism evidence="2 3">
    <name type="scientific">Rufibacter radiotolerans</name>
    <dbReference type="NCBI Taxonomy" id="1379910"/>
    <lineage>
        <taxon>Bacteria</taxon>
        <taxon>Pseudomonadati</taxon>
        <taxon>Bacteroidota</taxon>
        <taxon>Cytophagia</taxon>
        <taxon>Cytophagales</taxon>
        <taxon>Hymenobacteraceae</taxon>
        <taxon>Rufibacter</taxon>
    </lineage>
</organism>
<evidence type="ECO:0000313" key="2">
    <source>
        <dbReference type="EMBL" id="AKQ45644.1"/>
    </source>
</evidence>
<dbReference type="STRING" id="1379910.TH63_08245"/>
<evidence type="ECO:0000256" key="1">
    <source>
        <dbReference type="SAM" id="MobiDB-lite"/>
    </source>
</evidence>
<name>A0A0H4VPK4_9BACT</name>
<dbReference type="PATRIC" id="fig|1379910.4.peg.1795"/>
<dbReference type="KEGG" id="ruf:TH63_08245"/>
<feature type="region of interest" description="Disordered" evidence="1">
    <location>
        <begin position="1"/>
        <end position="55"/>
    </location>
</feature>
<dbReference type="EMBL" id="CP010777">
    <property type="protein sequence ID" value="AKQ45644.1"/>
    <property type="molecule type" value="Genomic_DNA"/>
</dbReference>